<evidence type="ECO:0000313" key="1">
    <source>
        <dbReference type="EMBL" id="MBM3331959.1"/>
    </source>
</evidence>
<organism evidence="1 2">
    <name type="scientific">candidate division WOR-3 bacterium</name>
    <dbReference type="NCBI Taxonomy" id="2052148"/>
    <lineage>
        <taxon>Bacteria</taxon>
        <taxon>Bacteria division WOR-3</taxon>
    </lineage>
</organism>
<dbReference type="PANTHER" id="PTHR42754:SF1">
    <property type="entry name" value="LIPOPROTEIN"/>
    <property type="match status" value="1"/>
</dbReference>
<name>A0A937XIF3_UNCW3</name>
<sequence>MIQWTRTFAGDGNAEGWYVEQTTDGGYFVVGQTTTAEHDLRTLLVKTNSSGDVTWTKILIGAGQLRAYSGQQTSDGGYIVVGEGPSEDPDRWDIYLVKIDGQGNVDWLSDVSGADFWLGARGHSIVQTSDGGYAVLGTTILSDNAVILFKTDGLGRRQWFRRYPIEIVEANYDRGSIRVTSDGGYIIGTRTLLKVDSQGNQQWLKTFDDVVCANSVLQTPDGGYVATGPREDYGFIYLFKTDASGTRVWYESNLVAGPTTGGHWVEQTAAGDYVVAGNYVTPEHDAKAIVLRATSSPIAVWTLTLFDGSAACVRRTRDGGYIVTGERNVPSGSGTSGHMFLTKLAPDRTH</sequence>
<dbReference type="Proteomes" id="UP000779900">
    <property type="component" value="Unassembled WGS sequence"/>
</dbReference>
<protein>
    <recommendedName>
        <fullName evidence="3">Bulb-type lectin domain-containing protein</fullName>
    </recommendedName>
</protein>
<gene>
    <name evidence="1" type="ORF">FJY68_08945</name>
</gene>
<proteinExistence type="predicted"/>
<reference evidence="1" key="1">
    <citation type="submission" date="2019-03" db="EMBL/GenBank/DDBJ databases">
        <title>Lake Tanganyika Metagenome-Assembled Genomes (MAGs).</title>
        <authorList>
            <person name="Tran P."/>
        </authorList>
    </citation>
    <scope>NUCLEOTIDE SEQUENCE</scope>
    <source>
        <strain evidence="1">K_DeepCast_150m_m2_040</strain>
    </source>
</reference>
<dbReference type="PANTHER" id="PTHR42754">
    <property type="entry name" value="ENDOGLUCANASE"/>
    <property type="match status" value="1"/>
</dbReference>
<dbReference type="SUPFAM" id="SSF69304">
    <property type="entry name" value="Tricorn protease N-terminal domain"/>
    <property type="match status" value="1"/>
</dbReference>
<evidence type="ECO:0000313" key="2">
    <source>
        <dbReference type="Proteomes" id="UP000779900"/>
    </source>
</evidence>
<comment type="caution">
    <text evidence="1">The sequence shown here is derived from an EMBL/GenBank/DDBJ whole genome shotgun (WGS) entry which is preliminary data.</text>
</comment>
<evidence type="ECO:0008006" key="3">
    <source>
        <dbReference type="Google" id="ProtNLM"/>
    </source>
</evidence>
<dbReference type="EMBL" id="VGIR01000052">
    <property type="protein sequence ID" value="MBM3331959.1"/>
    <property type="molecule type" value="Genomic_DNA"/>
</dbReference>
<accession>A0A937XIF3</accession>
<dbReference type="AlphaFoldDB" id="A0A937XIF3"/>